<sequence length="96" mass="10919">MGRQGPAKGRYVKCLIFVFLAVNIEVANAQYLEKPYQQQQPIVLQPFLRCDCPTFGYRLNWEIGNNIRPNPAQVPNALYCQEIPALMAHPANPFLT</sequence>
<evidence type="ECO:0000256" key="1">
    <source>
        <dbReference type="SAM" id="SignalP"/>
    </source>
</evidence>
<gene>
    <name evidence="2" type="ORF">CYNAS_LOCUS14135</name>
</gene>
<feature type="signal peptide" evidence="1">
    <location>
        <begin position="1"/>
        <end position="29"/>
    </location>
</feature>
<protein>
    <recommendedName>
        <fullName evidence="4">Secreted protein</fullName>
    </recommendedName>
</protein>
<evidence type="ECO:0000313" key="2">
    <source>
        <dbReference type="EMBL" id="CAJ0602152.1"/>
    </source>
</evidence>
<accession>A0AA36MA27</accession>
<evidence type="ECO:0000313" key="3">
    <source>
        <dbReference type="Proteomes" id="UP001176961"/>
    </source>
</evidence>
<comment type="caution">
    <text evidence="2">The sequence shown here is derived from an EMBL/GenBank/DDBJ whole genome shotgun (WGS) entry which is preliminary data.</text>
</comment>
<keyword evidence="1" id="KW-0732">Signal</keyword>
<reference evidence="2" key="1">
    <citation type="submission" date="2023-07" db="EMBL/GenBank/DDBJ databases">
        <authorList>
            <consortium name="CYATHOMIX"/>
        </authorList>
    </citation>
    <scope>NUCLEOTIDE SEQUENCE</scope>
    <source>
        <strain evidence="2">N/A</strain>
    </source>
</reference>
<feature type="chain" id="PRO_5041365436" description="Secreted protein" evidence="1">
    <location>
        <begin position="30"/>
        <end position="96"/>
    </location>
</feature>
<evidence type="ECO:0008006" key="4">
    <source>
        <dbReference type="Google" id="ProtNLM"/>
    </source>
</evidence>
<organism evidence="2 3">
    <name type="scientific">Cylicocyclus nassatus</name>
    <name type="common">Nematode worm</name>
    <dbReference type="NCBI Taxonomy" id="53992"/>
    <lineage>
        <taxon>Eukaryota</taxon>
        <taxon>Metazoa</taxon>
        <taxon>Ecdysozoa</taxon>
        <taxon>Nematoda</taxon>
        <taxon>Chromadorea</taxon>
        <taxon>Rhabditida</taxon>
        <taxon>Rhabditina</taxon>
        <taxon>Rhabditomorpha</taxon>
        <taxon>Strongyloidea</taxon>
        <taxon>Strongylidae</taxon>
        <taxon>Cylicocyclus</taxon>
    </lineage>
</organism>
<keyword evidence="3" id="KW-1185">Reference proteome</keyword>
<proteinExistence type="predicted"/>
<dbReference type="EMBL" id="CATQJL010000305">
    <property type="protein sequence ID" value="CAJ0602152.1"/>
    <property type="molecule type" value="Genomic_DNA"/>
</dbReference>
<name>A0AA36MA27_CYLNA</name>
<dbReference type="AlphaFoldDB" id="A0AA36MA27"/>
<dbReference type="Proteomes" id="UP001176961">
    <property type="component" value="Unassembled WGS sequence"/>
</dbReference>